<dbReference type="EMBL" id="FRAP01000008">
    <property type="protein sequence ID" value="SHK56147.1"/>
    <property type="molecule type" value="Genomic_DNA"/>
</dbReference>
<proteinExistence type="predicted"/>
<protein>
    <recommendedName>
        <fullName evidence="3">Antibiotic biosynthesis monooxygenase</fullName>
    </recommendedName>
</protein>
<organism evidence="1 2">
    <name type="scientific">Pseudonocardia thermophila</name>
    <dbReference type="NCBI Taxonomy" id="1848"/>
    <lineage>
        <taxon>Bacteria</taxon>
        <taxon>Bacillati</taxon>
        <taxon>Actinomycetota</taxon>
        <taxon>Actinomycetes</taxon>
        <taxon>Pseudonocardiales</taxon>
        <taxon>Pseudonocardiaceae</taxon>
        <taxon>Pseudonocardia</taxon>
    </lineage>
</organism>
<evidence type="ECO:0000313" key="1">
    <source>
        <dbReference type="EMBL" id="SHK56147.1"/>
    </source>
</evidence>
<reference evidence="1 2" key="1">
    <citation type="submission" date="2016-11" db="EMBL/GenBank/DDBJ databases">
        <authorList>
            <person name="Jaros S."/>
            <person name="Januszkiewicz K."/>
            <person name="Wedrychowicz H."/>
        </authorList>
    </citation>
    <scope>NUCLEOTIDE SEQUENCE [LARGE SCALE GENOMIC DNA]</scope>
    <source>
        <strain evidence="1 2">DSM 43832</strain>
    </source>
</reference>
<dbReference type="AlphaFoldDB" id="A0A1M6TGP1"/>
<accession>A0A1M6TGP1</accession>
<sequence length="107" mass="11219">MSVLVVQFRVDPADVAQVQAALTAMCEALAVEQPAGTRFAACKLADGVSFLNILQLDEGAPNPLPEIPAAREFQQRMIACALGDEPPTAAPVTVVGSYGLLEEVPAR</sequence>
<gene>
    <name evidence="1" type="ORF">SAMN05443637_10832</name>
</gene>
<dbReference type="STRING" id="1848.SAMN05443637_10832"/>
<dbReference type="OrthoDB" id="163010at2"/>
<evidence type="ECO:0000313" key="2">
    <source>
        <dbReference type="Proteomes" id="UP000184363"/>
    </source>
</evidence>
<dbReference type="Proteomes" id="UP000184363">
    <property type="component" value="Unassembled WGS sequence"/>
</dbReference>
<dbReference type="RefSeq" id="WP_073457154.1">
    <property type="nucleotide sequence ID" value="NZ_FRAP01000008.1"/>
</dbReference>
<name>A0A1M6TGP1_PSETH</name>
<evidence type="ECO:0008006" key="3">
    <source>
        <dbReference type="Google" id="ProtNLM"/>
    </source>
</evidence>
<keyword evidence="2" id="KW-1185">Reference proteome</keyword>